<dbReference type="Proteomes" id="UP000694680">
    <property type="component" value="Chromosome 18"/>
</dbReference>
<feature type="region of interest" description="Disordered" evidence="6">
    <location>
        <begin position="100"/>
        <end position="138"/>
    </location>
</feature>
<keyword evidence="4" id="KW-0372">Hormone</keyword>
<dbReference type="GO" id="GO:0005576">
    <property type="term" value="C:extracellular region"/>
    <property type="evidence" value="ECO:0007669"/>
    <property type="project" value="UniProtKB-SubCell"/>
</dbReference>
<comment type="similarity">
    <text evidence="2">Belongs to the urotensin-2 family.</text>
</comment>
<evidence type="ECO:0000313" key="9">
    <source>
        <dbReference type="Proteomes" id="UP000694680"/>
    </source>
</evidence>
<evidence type="ECO:0000313" key="8">
    <source>
        <dbReference type="Ensembl" id="ENSGWIP00000049496.1"/>
    </source>
</evidence>
<reference evidence="8" key="1">
    <citation type="submission" date="2020-06" db="EMBL/GenBank/DDBJ databases">
        <authorList>
            <consortium name="Wellcome Sanger Institute Data Sharing"/>
        </authorList>
    </citation>
    <scope>NUCLEOTIDE SEQUENCE [LARGE SCALE GENOMIC DNA]</scope>
</reference>
<reference evidence="8" key="2">
    <citation type="submission" date="2025-08" db="UniProtKB">
        <authorList>
            <consortium name="Ensembl"/>
        </authorList>
    </citation>
    <scope>IDENTIFICATION</scope>
</reference>
<proteinExistence type="inferred from homology"/>
<evidence type="ECO:0000256" key="6">
    <source>
        <dbReference type="SAM" id="MobiDB-lite"/>
    </source>
</evidence>
<dbReference type="AlphaFoldDB" id="A0A8C5HUY3"/>
<dbReference type="GO" id="GO:0008217">
    <property type="term" value="P:regulation of blood pressure"/>
    <property type="evidence" value="ECO:0007669"/>
    <property type="project" value="InterPro"/>
</dbReference>
<dbReference type="PROSITE" id="PS00984">
    <property type="entry name" value="UROTENSIN_II"/>
    <property type="match status" value="1"/>
</dbReference>
<organism evidence="8 9">
    <name type="scientific">Gouania willdenowi</name>
    <name type="common">Blunt-snouted clingfish</name>
    <name type="synonym">Lepadogaster willdenowi</name>
    <dbReference type="NCBI Taxonomy" id="441366"/>
    <lineage>
        <taxon>Eukaryota</taxon>
        <taxon>Metazoa</taxon>
        <taxon>Chordata</taxon>
        <taxon>Craniata</taxon>
        <taxon>Vertebrata</taxon>
        <taxon>Euteleostomi</taxon>
        <taxon>Actinopterygii</taxon>
        <taxon>Neopterygii</taxon>
        <taxon>Teleostei</taxon>
        <taxon>Neoteleostei</taxon>
        <taxon>Acanthomorphata</taxon>
        <taxon>Ovalentaria</taxon>
        <taxon>Blenniimorphae</taxon>
        <taxon>Blenniiformes</taxon>
        <taxon>Gobiesocoidei</taxon>
        <taxon>Gobiesocidae</taxon>
        <taxon>Gobiesocinae</taxon>
        <taxon>Gouania</taxon>
    </lineage>
</organism>
<evidence type="ECO:0008006" key="10">
    <source>
        <dbReference type="Google" id="ProtNLM"/>
    </source>
</evidence>
<keyword evidence="9" id="KW-1185">Reference proteome</keyword>
<evidence type="ECO:0000256" key="7">
    <source>
        <dbReference type="SAM" id="SignalP"/>
    </source>
</evidence>
<comment type="subcellular location">
    <subcellularLocation>
        <location evidence="1">Secreted</location>
    </subcellularLocation>
</comment>
<accession>A0A8C5HUY3</accession>
<keyword evidence="7" id="KW-0732">Signal</keyword>
<evidence type="ECO:0000256" key="5">
    <source>
        <dbReference type="ARBA" id="ARBA00023157"/>
    </source>
</evidence>
<keyword evidence="3" id="KW-0964">Secreted</keyword>
<name>A0A8C5HUY3_GOUWI</name>
<evidence type="ECO:0000256" key="1">
    <source>
        <dbReference type="ARBA" id="ARBA00004613"/>
    </source>
</evidence>
<feature type="chain" id="PRO_5034893711" description="Urotensin II-related peptide" evidence="7">
    <location>
        <begin position="22"/>
        <end position="182"/>
    </location>
</feature>
<sequence>MLLGMVFILMVLMVPRMPVKAAPTERGFLRPQNPSPKLTHVSKEENLKHWLLSTKGAQPDGTHSSGSKMKAEPNEPAKIRRIITALEELQKAFNSTVSSHVSTLPRARSRNSGRNSKLPLAAAEGVAKPTTAAPITGNAGTSRAIADILIPSLTGRNFRKTLPSLTKKTNKRVCFWKYCSQN</sequence>
<evidence type="ECO:0000256" key="3">
    <source>
        <dbReference type="ARBA" id="ARBA00022525"/>
    </source>
</evidence>
<dbReference type="GO" id="GO:0005179">
    <property type="term" value="F:hormone activity"/>
    <property type="evidence" value="ECO:0007669"/>
    <property type="project" value="UniProtKB-KW"/>
</dbReference>
<evidence type="ECO:0000256" key="2">
    <source>
        <dbReference type="ARBA" id="ARBA00006719"/>
    </source>
</evidence>
<dbReference type="InterPro" id="IPR001483">
    <property type="entry name" value="Urotensin_II"/>
</dbReference>
<evidence type="ECO:0000256" key="4">
    <source>
        <dbReference type="ARBA" id="ARBA00022702"/>
    </source>
</evidence>
<feature type="region of interest" description="Disordered" evidence="6">
    <location>
        <begin position="55"/>
        <end position="74"/>
    </location>
</feature>
<dbReference type="Ensembl" id="ENSGWIT00000053493.1">
    <property type="protein sequence ID" value="ENSGWIP00000049496.1"/>
    <property type="gene ID" value="ENSGWIG00000024135.1"/>
</dbReference>
<reference evidence="8" key="3">
    <citation type="submission" date="2025-09" db="UniProtKB">
        <authorList>
            <consortium name="Ensembl"/>
        </authorList>
    </citation>
    <scope>IDENTIFICATION</scope>
</reference>
<dbReference type="GO" id="GO:0097746">
    <property type="term" value="P:blood vessel diameter maintenance"/>
    <property type="evidence" value="ECO:0007669"/>
    <property type="project" value="InterPro"/>
</dbReference>
<feature type="signal peptide" evidence="7">
    <location>
        <begin position="1"/>
        <end position="21"/>
    </location>
</feature>
<keyword evidence="5" id="KW-1015">Disulfide bond</keyword>
<protein>
    <recommendedName>
        <fullName evidence="10">Urotensin II-related peptide</fullName>
    </recommendedName>
</protein>